<dbReference type="SUPFAM" id="SSF53067">
    <property type="entry name" value="Actin-like ATPase domain"/>
    <property type="match status" value="1"/>
</dbReference>
<proteinExistence type="predicted"/>
<evidence type="ECO:0000313" key="1">
    <source>
        <dbReference type="Proteomes" id="UP000694844"/>
    </source>
</evidence>
<dbReference type="AlphaFoldDB" id="A0A8B8D004"/>
<reference evidence="2" key="1">
    <citation type="submission" date="2025-08" db="UniProtKB">
        <authorList>
            <consortium name="RefSeq"/>
        </authorList>
    </citation>
    <scope>IDENTIFICATION</scope>
    <source>
        <tissue evidence="2">Whole sample</tissue>
    </source>
</reference>
<gene>
    <name evidence="2" type="primary">LOC111123449</name>
</gene>
<dbReference type="GeneID" id="111123449"/>
<organism evidence="1 2">
    <name type="scientific">Crassostrea virginica</name>
    <name type="common">Eastern oyster</name>
    <dbReference type="NCBI Taxonomy" id="6565"/>
    <lineage>
        <taxon>Eukaryota</taxon>
        <taxon>Metazoa</taxon>
        <taxon>Spiralia</taxon>
        <taxon>Lophotrochozoa</taxon>
        <taxon>Mollusca</taxon>
        <taxon>Bivalvia</taxon>
        <taxon>Autobranchia</taxon>
        <taxon>Pteriomorphia</taxon>
        <taxon>Ostreida</taxon>
        <taxon>Ostreoidea</taxon>
        <taxon>Ostreidae</taxon>
        <taxon>Crassostrea</taxon>
    </lineage>
</organism>
<dbReference type="InterPro" id="IPR043129">
    <property type="entry name" value="ATPase_NBD"/>
</dbReference>
<dbReference type="OrthoDB" id="2963168at2759"/>
<evidence type="ECO:0000313" key="2">
    <source>
        <dbReference type="RefSeq" id="XP_022321472.1"/>
    </source>
</evidence>
<dbReference type="PANTHER" id="PTHR14187">
    <property type="entry name" value="ALPHA KINASE/ELONGATION FACTOR 2 KINASE"/>
    <property type="match status" value="1"/>
</dbReference>
<dbReference type="RefSeq" id="XP_022321472.1">
    <property type="nucleotide sequence ID" value="XM_022465764.1"/>
</dbReference>
<dbReference type="Gene3D" id="3.90.640.10">
    <property type="entry name" value="Actin, Chain A, domain 4"/>
    <property type="match status" value="1"/>
</dbReference>
<dbReference type="PANTHER" id="PTHR14187:SF5">
    <property type="entry name" value="HEAT SHOCK 70 KDA PROTEIN 12A"/>
    <property type="match status" value="1"/>
</dbReference>
<dbReference type="Proteomes" id="UP000694844">
    <property type="component" value="Chromosome 3"/>
</dbReference>
<name>A0A8B8D004_CRAVI</name>
<protein>
    <submittedName>
        <fullName evidence="2">Uncharacterized protein LOC111123449 isoform X1</fullName>
    </submittedName>
</protein>
<dbReference type="KEGG" id="cvn:111123449"/>
<keyword evidence="1" id="KW-1185">Reference proteome</keyword>
<sequence length="346" mass="39303">MGREIDALKIFTICIQYMINRICEKLSNNGINGITLQDIDIILNLPDIWDDTAKTLLTEAAQKYGIRTDQLKIILKSDAAFIYCQYMHLGKGELEAAVMTPGFKFMVIDIGGIVFVGGGRTNLKGGYGATDGPGKDTGETTDISVYKKISSTKIKQVTIPLEMSWGGKTIYDAYWQFFCDLLGEKNMKQFKEECMEDYLGFFERFESLTMTCPSNRNKDVRILIPNVMQEILDTEVSEAISSSKYKDIIKLVARRYTISFTEFEKLFDETIENIKSRLNEMWDENDFADVQTVLLVGDCACNYFIQNMMKKHLLLRNKRLILPNNPSVAVLRGAVWAGHVPFTKIS</sequence>
<accession>A0A8B8D004</accession>
<dbReference type="Gene3D" id="3.30.420.40">
    <property type="match status" value="3"/>
</dbReference>